<proteinExistence type="predicted"/>
<feature type="domain" description="C2H2-type" evidence="2">
    <location>
        <begin position="75"/>
        <end position="97"/>
    </location>
</feature>
<evidence type="ECO:0000256" key="1">
    <source>
        <dbReference type="SAM" id="MobiDB-lite"/>
    </source>
</evidence>
<name>A0A1A8NK23_9TELE</name>
<dbReference type="Pfam" id="PF18717">
    <property type="entry name" value="CxC4"/>
    <property type="match status" value="1"/>
</dbReference>
<organism evidence="3">
    <name type="scientific">Nothobranchius pienaari</name>
    <dbReference type="NCBI Taxonomy" id="704102"/>
    <lineage>
        <taxon>Eukaryota</taxon>
        <taxon>Metazoa</taxon>
        <taxon>Chordata</taxon>
        <taxon>Craniata</taxon>
        <taxon>Vertebrata</taxon>
        <taxon>Euteleostomi</taxon>
        <taxon>Actinopterygii</taxon>
        <taxon>Neopterygii</taxon>
        <taxon>Teleostei</taxon>
        <taxon>Neoteleostei</taxon>
        <taxon>Acanthomorphata</taxon>
        <taxon>Ovalentaria</taxon>
        <taxon>Atherinomorphae</taxon>
        <taxon>Cyprinodontiformes</taxon>
        <taxon>Nothobranchiidae</taxon>
        <taxon>Nothobranchius</taxon>
    </lineage>
</organism>
<feature type="region of interest" description="Disordered" evidence="1">
    <location>
        <begin position="978"/>
        <end position="1004"/>
    </location>
</feature>
<dbReference type="EMBL" id="HAEG01003439">
    <property type="protein sequence ID" value="SBR69234.1"/>
    <property type="molecule type" value="Transcribed_RNA"/>
</dbReference>
<evidence type="ECO:0000259" key="2">
    <source>
        <dbReference type="PROSITE" id="PS00028"/>
    </source>
</evidence>
<reference evidence="3" key="1">
    <citation type="submission" date="2016-05" db="EMBL/GenBank/DDBJ databases">
        <authorList>
            <person name="Lavstsen T."/>
            <person name="Jespersen J.S."/>
        </authorList>
    </citation>
    <scope>NUCLEOTIDE SEQUENCE</scope>
    <source>
        <tissue evidence="3">Brain</tissue>
    </source>
</reference>
<sequence length="1159" mass="131502">MHISIWNSGLKPELQECNTCCRGLFHCPLCPTFNPTVRAKIEEHLSVHMKNALHFKDTMICRCRLPCRTTGHFHCPVCKTTIIRRGDMARHLLSCQHSSLPSQPPLSGLLPVELSEETRIPPAVHFEEPRLPPKVLSSVSEPFSESLVEHSYALPSVFNKTATDGKSMKTTCPHCGLTLRTKNYKAHMMRKHSNQSIDVCLASHLQCVCVDETTGLFAVQRTGHGFSVPVHVQRKTWGMSHNIRCELEECQQYQLLAQRSGLGFRLCEHLRSLDYCRETVKEVFLQEHIVMEMVDLKFFGEAKAATCIKRQKAAQMAHAPLCVRVDFGGSSTQICLSVFEPEIHSFCRLGRIFVTYNALRNTWHCACAKPRISCPHKNIAKWHLFQTQRDIFKSTVPLSSDTPSQMTQESSSLEDNAAVDRSIRYILKEKKIPVSLPENVISQKMDPQKQLFPSETLCQVCPEHPKLDEAVLITNKAKIVSMMGVIENVSTHHRLCPQCRMVYRYQEWTDGLHNFDNHVVLSLELCLFLRENLQNHVSTSRVIDSLEGLRRLKFPSRDTIFHAYCHFEALTDTDYMYSCINCGFHPPVVVMDLHRKGVFKLAVSDLKAPEDFNGEHDIEGFWNSVHLEMISRGFFPSGMKNPFSVPPSYTNWAPWIGNETRTSDIVLNTEFQKVGTSSSHEAKLSGVTEDRLLDELAKQKVGVVRKLCKACNIDSKGSRFDLITRLREKMKSRQTYDKVFQSIWGASGGWSVILCPHGIVYSVKFNLRAESPRDFADLLLSWKHMPNVCVYDFARGLAAHTNLRVPDKLPFHPHEGRLAEPTEENVKAAQDGSLKVNLPWLHERMDSVNENPHPVTGSSDHYVLYDRFHEGNTKDPKDKLRRIQLVPELKGWLNSQVVEQFFANMRKNNYFLSNMSPSTHVFLMRNITHHYNTVTNKKLLERQLRHGRLGKINISLSALGQAVVAPQVCNKPRETTETVLNPAPSMSGDTVPTDPQEGVDNKKANRRSTDATFPDLCGPPCEALTKPENILASRSSWCFVPHPGQQQLLNYVLDISRPKDELIVETSSGCLTRADFWTLGLNKEMESTIANGCFELITKIVQSKGISIYIENLYVTRTWLAPYGCDPLQSFPTDAQRMDIIVLPLWTPGHFQLCVSLVI</sequence>
<dbReference type="PANTHER" id="PTHR17609">
    <property type="entry name" value="HMG DOMAIN-CONTAINING PROTEIN 3"/>
    <property type="match status" value="1"/>
</dbReference>
<reference evidence="3" key="2">
    <citation type="submission" date="2016-06" db="EMBL/GenBank/DDBJ databases">
        <title>The genome of a short-lived fish provides insights into sex chromosome evolution and the genetic control of aging.</title>
        <authorList>
            <person name="Reichwald K."/>
            <person name="Felder M."/>
            <person name="Petzold A."/>
            <person name="Koch P."/>
            <person name="Groth M."/>
            <person name="Platzer M."/>
        </authorList>
    </citation>
    <scope>NUCLEOTIDE SEQUENCE</scope>
    <source>
        <tissue evidence="3">Brain</tissue>
    </source>
</reference>
<dbReference type="InterPro" id="IPR040648">
    <property type="entry name" value="HMGXB3_CxC4"/>
</dbReference>
<protein>
    <submittedName>
        <fullName evidence="3">Si:dkey-3n22.9</fullName>
    </submittedName>
</protein>
<dbReference type="SMART" id="SM00355">
    <property type="entry name" value="ZnF_C2H2"/>
    <property type="match status" value="3"/>
</dbReference>
<evidence type="ECO:0000313" key="3">
    <source>
        <dbReference type="EMBL" id="SBR69234.1"/>
    </source>
</evidence>
<dbReference type="AlphaFoldDB" id="A0A1A8NK23"/>
<dbReference type="PROSITE" id="PS00028">
    <property type="entry name" value="ZINC_FINGER_C2H2_1"/>
    <property type="match status" value="1"/>
</dbReference>
<dbReference type="InterPro" id="IPR013087">
    <property type="entry name" value="Znf_C2H2_type"/>
</dbReference>
<gene>
    <name evidence="3" type="primary">SI:DKEY-3N22.9</name>
</gene>
<dbReference type="PANTHER" id="PTHR17609:SF3">
    <property type="entry name" value="SAP DOMAIN-CONTAINING PROTEIN"/>
    <property type="match status" value="1"/>
</dbReference>
<accession>A0A1A8NK23</accession>
<dbReference type="InterPro" id="IPR039598">
    <property type="entry name" value="HMGXB3"/>
</dbReference>